<reference evidence="9 10" key="1">
    <citation type="submission" date="2016-10" db="EMBL/GenBank/DDBJ databases">
        <authorList>
            <person name="de Groot N.N."/>
        </authorList>
    </citation>
    <scope>NUCLEOTIDE SEQUENCE [LARGE SCALE GENOMIC DNA]</scope>
    <source>
        <strain evidence="9 10">U95</strain>
    </source>
</reference>
<dbReference type="InterPro" id="IPR051310">
    <property type="entry name" value="MCP_chemotaxis"/>
</dbReference>
<dbReference type="PRINTS" id="PR00260">
    <property type="entry name" value="CHEMTRNSDUCR"/>
</dbReference>
<evidence type="ECO:0000259" key="7">
    <source>
        <dbReference type="PROSITE" id="PS50111"/>
    </source>
</evidence>
<feature type="domain" description="HAMP" evidence="8">
    <location>
        <begin position="279"/>
        <end position="331"/>
    </location>
</feature>
<dbReference type="PROSITE" id="PS50885">
    <property type="entry name" value="HAMP"/>
    <property type="match status" value="2"/>
</dbReference>
<dbReference type="GO" id="GO:0006935">
    <property type="term" value="P:chemotaxis"/>
    <property type="evidence" value="ECO:0007669"/>
    <property type="project" value="UniProtKB-KW"/>
</dbReference>
<dbReference type="InterPro" id="IPR004089">
    <property type="entry name" value="MCPsignal_dom"/>
</dbReference>
<dbReference type="RefSeq" id="WP_090220472.1">
    <property type="nucleotide sequence ID" value="NZ_FMWG01000011.1"/>
</dbReference>
<feature type="transmembrane region" description="Helical" evidence="6">
    <location>
        <begin position="194"/>
        <end position="213"/>
    </location>
</feature>
<dbReference type="Pfam" id="PF12729">
    <property type="entry name" value="4HB_MCP_1"/>
    <property type="match status" value="1"/>
</dbReference>
<organism evidence="9 10">
    <name type="scientific">Epibacterium ulvae</name>
    <dbReference type="NCBI Taxonomy" id="1156985"/>
    <lineage>
        <taxon>Bacteria</taxon>
        <taxon>Pseudomonadati</taxon>
        <taxon>Pseudomonadota</taxon>
        <taxon>Alphaproteobacteria</taxon>
        <taxon>Rhodobacterales</taxon>
        <taxon>Roseobacteraceae</taxon>
        <taxon>Epibacterium</taxon>
    </lineage>
</organism>
<dbReference type="Gene3D" id="1.10.287.950">
    <property type="entry name" value="Methyl-accepting chemotaxis protein"/>
    <property type="match status" value="1"/>
</dbReference>
<dbReference type="SMART" id="SM00283">
    <property type="entry name" value="MA"/>
    <property type="match status" value="1"/>
</dbReference>
<dbReference type="Gene3D" id="6.10.340.10">
    <property type="match status" value="1"/>
</dbReference>
<evidence type="ECO:0000259" key="8">
    <source>
        <dbReference type="PROSITE" id="PS50885"/>
    </source>
</evidence>
<keyword evidence="2" id="KW-0145">Chemotaxis</keyword>
<dbReference type="Pfam" id="PF00015">
    <property type="entry name" value="MCPsignal"/>
    <property type="match status" value="1"/>
</dbReference>
<feature type="compositionally biased region" description="Low complexity" evidence="5">
    <location>
        <begin position="583"/>
        <end position="595"/>
    </location>
</feature>
<evidence type="ECO:0000256" key="5">
    <source>
        <dbReference type="SAM" id="MobiDB-lite"/>
    </source>
</evidence>
<evidence type="ECO:0000256" key="6">
    <source>
        <dbReference type="SAM" id="Phobius"/>
    </source>
</evidence>
<sequence length="623" mass="66899">MRHLKIGARLAISFTLLLAMMIGLTTESILVVSSAQENLTQINQVNGLKQRYAINYRGSVHDRAIAIRDLVLLDDVRDRELVVELIQKLNAAYAENEVLLLEMLNDPTTSSAEELEIHGRIEGLQAQAVPMTQDIINLMNEGQQDRAKMILTFGASEQFANWLTTINEFIDLQATRNQAVEQQLTENISSYSRLALILLVASLTIAIFAAFMVTRSITAPLLSLSNTIRGLASGDSKIDEKLSNRKDQIGMLAQATTELCDAIEARNNTARAEQEKSAQEVKSVVSTLSGALEQLSSGDLNAKIDREFPPEYEKLRRDFNDLSGSLLSIITTIGDATFSIHNGSSEIAQSSNDLSNRTESQAATLEETAAALDELTTSVSSAAENATNVAKIVAEAQDEATSSGQVVQNAVAAMTEIEQSSTSITQIISVIDDIAFQTNLLALNAGVEAARAGEAGRGFAVVASEVRALAQRSSDAAMEIKTLISTSGEQVEQGVQLVGKAGEALQSIVDRVGHISTLINDIATGAEQQSTGLGEINIGMTQLDQVTQQNAAMVEQSTAASHLLEQDAVKLADTIKRFDTGGQTAAPTLPAPQAQQEEEPDPFEQSNTPPMAQAANGDIWQEF</sequence>
<dbReference type="OrthoDB" id="4514964at2"/>
<dbReference type="PROSITE" id="PS50111">
    <property type="entry name" value="CHEMOTAXIS_TRANSDUC_2"/>
    <property type="match status" value="1"/>
</dbReference>
<keyword evidence="6" id="KW-0812">Transmembrane</keyword>
<dbReference type="AlphaFoldDB" id="A0A1G5RAC7"/>
<protein>
    <submittedName>
        <fullName evidence="9">Methyl-accepting chemotaxis protein</fullName>
    </submittedName>
</protein>
<name>A0A1G5RAC7_9RHOB</name>
<dbReference type="CDD" id="cd11386">
    <property type="entry name" value="MCP_signal"/>
    <property type="match status" value="1"/>
</dbReference>
<dbReference type="GO" id="GO:0007165">
    <property type="term" value="P:signal transduction"/>
    <property type="evidence" value="ECO:0007669"/>
    <property type="project" value="UniProtKB-KW"/>
</dbReference>
<keyword evidence="10" id="KW-1185">Reference proteome</keyword>
<comment type="subcellular location">
    <subcellularLocation>
        <location evidence="1">Membrane</location>
    </subcellularLocation>
</comment>
<evidence type="ECO:0000313" key="9">
    <source>
        <dbReference type="EMBL" id="SCZ70936.1"/>
    </source>
</evidence>
<dbReference type="PANTHER" id="PTHR43531">
    <property type="entry name" value="PROTEIN ICFG"/>
    <property type="match status" value="1"/>
</dbReference>
<gene>
    <name evidence="9" type="ORF">SAMN04488118_11154</name>
</gene>
<proteinExistence type="inferred from homology"/>
<evidence type="ECO:0000256" key="4">
    <source>
        <dbReference type="PROSITE-ProRule" id="PRU00284"/>
    </source>
</evidence>
<dbReference type="PANTHER" id="PTHR43531:SF11">
    <property type="entry name" value="METHYL-ACCEPTING CHEMOTAXIS PROTEIN 3"/>
    <property type="match status" value="1"/>
</dbReference>
<keyword evidence="4" id="KW-0807">Transducer</keyword>
<dbReference type="InterPro" id="IPR024478">
    <property type="entry name" value="HlyB_4HB_MCP"/>
</dbReference>
<feature type="domain" description="Methyl-accepting transducer" evidence="7">
    <location>
        <begin position="336"/>
        <end position="565"/>
    </location>
</feature>
<dbReference type="SUPFAM" id="SSF58104">
    <property type="entry name" value="Methyl-accepting chemotaxis protein (MCP) signaling domain"/>
    <property type="match status" value="1"/>
</dbReference>
<dbReference type="EMBL" id="FMWG01000011">
    <property type="protein sequence ID" value="SCZ70936.1"/>
    <property type="molecule type" value="Genomic_DNA"/>
</dbReference>
<evidence type="ECO:0000256" key="2">
    <source>
        <dbReference type="ARBA" id="ARBA00022500"/>
    </source>
</evidence>
<accession>A0A1G5RAC7</accession>
<dbReference type="GO" id="GO:0004888">
    <property type="term" value="F:transmembrane signaling receptor activity"/>
    <property type="evidence" value="ECO:0007669"/>
    <property type="project" value="InterPro"/>
</dbReference>
<dbReference type="Proteomes" id="UP000198767">
    <property type="component" value="Unassembled WGS sequence"/>
</dbReference>
<dbReference type="SUPFAM" id="SSF158472">
    <property type="entry name" value="HAMP domain-like"/>
    <property type="match status" value="1"/>
</dbReference>
<dbReference type="Pfam" id="PF00672">
    <property type="entry name" value="HAMP"/>
    <property type="match status" value="1"/>
</dbReference>
<evidence type="ECO:0000256" key="3">
    <source>
        <dbReference type="ARBA" id="ARBA00029447"/>
    </source>
</evidence>
<dbReference type="InterPro" id="IPR004090">
    <property type="entry name" value="Chemotax_Me-accpt_rcpt"/>
</dbReference>
<keyword evidence="6" id="KW-1133">Transmembrane helix</keyword>
<evidence type="ECO:0000313" key="10">
    <source>
        <dbReference type="Proteomes" id="UP000198767"/>
    </source>
</evidence>
<evidence type="ECO:0000256" key="1">
    <source>
        <dbReference type="ARBA" id="ARBA00004370"/>
    </source>
</evidence>
<dbReference type="InterPro" id="IPR003660">
    <property type="entry name" value="HAMP_dom"/>
</dbReference>
<dbReference type="STRING" id="1156985.SAMN04488118_11154"/>
<feature type="region of interest" description="Disordered" evidence="5">
    <location>
        <begin position="580"/>
        <end position="623"/>
    </location>
</feature>
<dbReference type="FunFam" id="1.10.287.950:FF:000001">
    <property type="entry name" value="Methyl-accepting chemotaxis sensory transducer"/>
    <property type="match status" value="1"/>
</dbReference>
<comment type="similarity">
    <text evidence="3">Belongs to the methyl-accepting chemotaxis (MCP) protein family.</text>
</comment>
<dbReference type="SMART" id="SM00304">
    <property type="entry name" value="HAMP"/>
    <property type="match status" value="2"/>
</dbReference>
<feature type="domain" description="HAMP" evidence="8">
    <location>
        <begin position="215"/>
        <end position="268"/>
    </location>
</feature>
<keyword evidence="6" id="KW-0472">Membrane</keyword>
<dbReference type="GO" id="GO:0005886">
    <property type="term" value="C:plasma membrane"/>
    <property type="evidence" value="ECO:0007669"/>
    <property type="project" value="TreeGrafter"/>
</dbReference>